<dbReference type="Gene3D" id="3.10.120.10">
    <property type="entry name" value="Cytochrome b5-like heme/steroid binding domain"/>
    <property type="match status" value="1"/>
</dbReference>
<comment type="cofactor">
    <cofactor evidence="2">
        <name>heme b</name>
        <dbReference type="ChEBI" id="CHEBI:60344"/>
    </cofactor>
</comment>
<evidence type="ECO:0000256" key="4">
    <source>
        <dbReference type="ARBA" id="ARBA00011881"/>
    </source>
</evidence>
<comment type="caution">
    <text evidence="25">The sequence shown here is derived from an EMBL/GenBank/DDBJ whole genome shotgun (WGS) entry which is preliminary data.</text>
</comment>
<evidence type="ECO:0000259" key="24">
    <source>
        <dbReference type="PROSITE" id="PS51349"/>
    </source>
</evidence>
<evidence type="ECO:0000256" key="13">
    <source>
        <dbReference type="ARBA" id="ARBA00023128"/>
    </source>
</evidence>
<comment type="subunit">
    <text evidence="4">Homotetramer.</text>
</comment>
<evidence type="ECO:0000256" key="1">
    <source>
        <dbReference type="ARBA" id="ARBA00001917"/>
    </source>
</evidence>
<keyword evidence="13" id="KW-0496">Mitochondrion</keyword>
<evidence type="ECO:0000256" key="17">
    <source>
        <dbReference type="ARBA" id="ARBA00066458"/>
    </source>
</evidence>
<proteinExistence type="inferred from homology"/>
<accession>A0A0G2ENK4</accession>
<dbReference type="Pfam" id="PF01070">
    <property type="entry name" value="FMN_dh"/>
    <property type="match status" value="1"/>
</dbReference>
<keyword evidence="8" id="KW-0288">FMN</keyword>
<evidence type="ECO:0000256" key="12">
    <source>
        <dbReference type="ARBA" id="ARBA00023004"/>
    </source>
</evidence>
<dbReference type="PROSITE" id="PS51349">
    <property type="entry name" value="FMN_HYDROXY_ACID_DH_2"/>
    <property type="match status" value="1"/>
</dbReference>
<dbReference type="EC" id="1.1.2.3" evidence="17"/>
<evidence type="ECO:0000256" key="21">
    <source>
        <dbReference type="ARBA" id="ARBA00078938"/>
    </source>
</evidence>
<feature type="domain" description="FMN hydroxy acid dehydrogenase" evidence="24">
    <location>
        <begin position="106"/>
        <end position="435"/>
    </location>
</feature>
<dbReference type="PROSITE" id="PS50255">
    <property type="entry name" value="CYTOCHROME_B5_2"/>
    <property type="match status" value="1"/>
</dbReference>
<dbReference type="EMBL" id="LCWF01000064">
    <property type="protein sequence ID" value="KKY23884.1"/>
    <property type="molecule type" value="Genomic_DNA"/>
</dbReference>
<keyword evidence="11" id="KW-0560">Oxidoreductase</keyword>
<keyword evidence="6" id="KW-0349">Heme</keyword>
<evidence type="ECO:0000256" key="19">
    <source>
        <dbReference type="ARBA" id="ARBA00075949"/>
    </source>
</evidence>
<organism evidence="25 26">
    <name type="scientific">Phaeomoniella chlamydospora</name>
    <name type="common">Phaeoacremonium chlamydosporum</name>
    <dbReference type="NCBI Taxonomy" id="158046"/>
    <lineage>
        <taxon>Eukaryota</taxon>
        <taxon>Fungi</taxon>
        <taxon>Dikarya</taxon>
        <taxon>Ascomycota</taxon>
        <taxon>Pezizomycotina</taxon>
        <taxon>Eurotiomycetes</taxon>
        <taxon>Chaetothyriomycetidae</taxon>
        <taxon>Phaeomoniellales</taxon>
        <taxon>Phaeomoniellaceae</taxon>
        <taxon>Phaeomoniella</taxon>
    </lineage>
</organism>
<dbReference type="Proteomes" id="UP000053317">
    <property type="component" value="Unassembled WGS sequence"/>
</dbReference>
<dbReference type="SUPFAM" id="SSF51395">
    <property type="entry name" value="FMN-linked oxidoreductases"/>
    <property type="match status" value="1"/>
</dbReference>
<dbReference type="FunFam" id="3.10.120.10:FF:000009">
    <property type="entry name" value="Cytochrome b2, mitochondrial, putative"/>
    <property type="match status" value="1"/>
</dbReference>
<evidence type="ECO:0000313" key="25">
    <source>
        <dbReference type="EMBL" id="KKY23884.1"/>
    </source>
</evidence>
<keyword evidence="5" id="KW-0813">Transport</keyword>
<evidence type="ECO:0000256" key="11">
    <source>
        <dbReference type="ARBA" id="ARBA00023002"/>
    </source>
</evidence>
<comment type="similarity">
    <text evidence="15">In the C-terminal section; belongs to the FMN-dependent alpha-hydroxy acid dehydrogenase family.</text>
</comment>
<comment type="similarity">
    <text evidence="16">In the N-terminal section; belongs to the cytochrome b5 family.</text>
</comment>
<sequence length="467" mass="51471">MSRNTRISVEEVSKHSTDQDCWLVIDNEIWDLTEFAPQHPGGAAIILKYGGRDATEPYNEIHAPSIIRDTLNPSKHIGSVDKSTITPEWQRPPPQATKQLQRHEKPPLYSIINTFDFETIASETAPAKTWAFYSSAATDLITRDLNRSLYNRIFFRPRVMRDVSQVDTTTTILGQSVSSPFMVAPAAMVKLIHPEGEKGIATACASKGIIQCISTNSSFPLTEICSEVPDHPFFFQLYVNKDRPKSEALLQQINSLPNVKAIFVTCDAAMAGKREGDERVKADESVGVAMTDSKAKNDKKGGSYGRLMGGYIDNKLNWNDIAWLRKNTKLPLVLKGIMTAADAKLAAEYGLDGILLSNHGGRNLDTSPPAIITLLEIHKLFPEVLDQLEIFVDGGVRRGTDILKALCLGAKGVFLGRPFLFAAGYGQEGVEHLIDSTFTLPSPMPLTHNPPTPFPLSLKPHPQLKLK</sequence>
<keyword evidence="7" id="KW-0285">Flavoprotein</keyword>
<evidence type="ECO:0000313" key="26">
    <source>
        <dbReference type="Proteomes" id="UP000053317"/>
    </source>
</evidence>
<feature type="domain" description="Cytochrome b5 heme-binding" evidence="23">
    <location>
        <begin position="4"/>
        <end position="81"/>
    </location>
</feature>
<keyword evidence="9" id="KW-0479">Metal-binding</keyword>
<dbReference type="InterPro" id="IPR013785">
    <property type="entry name" value="Aldolase_TIM"/>
</dbReference>
<evidence type="ECO:0000256" key="2">
    <source>
        <dbReference type="ARBA" id="ARBA00001970"/>
    </source>
</evidence>
<dbReference type="Pfam" id="PF00173">
    <property type="entry name" value="Cyt-b5"/>
    <property type="match status" value="1"/>
</dbReference>
<dbReference type="AlphaFoldDB" id="A0A0G2ENK4"/>
<reference evidence="25 26" key="2">
    <citation type="submission" date="2015-05" db="EMBL/GenBank/DDBJ databases">
        <authorList>
            <person name="Morales-Cruz A."/>
            <person name="Amrine K.C."/>
            <person name="Cantu D."/>
        </authorList>
    </citation>
    <scope>NUCLEOTIDE SEQUENCE [LARGE SCALE GENOMIC DNA]</scope>
    <source>
        <strain evidence="25">UCRPC4</strain>
    </source>
</reference>
<protein>
    <recommendedName>
        <fullName evidence="18">L-lactate dehydrogenase (cytochrome)</fullName>
        <ecNumber evidence="17">1.1.2.3</ecNumber>
    </recommendedName>
    <alternativeName>
        <fullName evidence="20">Cytochrome b2</fullName>
    </alternativeName>
    <alternativeName>
        <fullName evidence="19">Flavocytochrome b2</fullName>
    </alternativeName>
    <alternativeName>
        <fullName evidence="21">L-lactate ferricytochrome c oxidoreductase</fullName>
    </alternativeName>
</protein>
<evidence type="ECO:0000256" key="8">
    <source>
        <dbReference type="ARBA" id="ARBA00022643"/>
    </source>
</evidence>
<evidence type="ECO:0000256" key="7">
    <source>
        <dbReference type="ARBA" id="ARBA00022630"/>
    </source>
</evidence>
<dbReference type="FunFam" id="3.20.20.70:FF:000062">
    <property type="entry name" value="Cytochrome b2, mitochondrial, putative"/>
    <property type="match status" value="1"/>
</dbReference>
<comment type="catalytic activity">
    <reaction evidence="14">
        <text>(S)-lactate + 2 Fe(III)-[cytochrome c] = 2 Fe(II)-[cytochrome c] + pyruvate + 2 H(+)</text>
        <dbReference type="Rhea" id="RHEA:19909"/>
        <dbReference type="Rhea" id="RHEA-COMP:10350"/>
        <dbReference type="Rhea" id="RHEA-COMP:14399"/>
        <dbReference type="ChEBI" id="CHEBI:15361"/>
        <dbReference type="ChEBI" id="CHEBI:15378"/>
        <dbReference type="ChEBI" id="CHEBI:16651"/>
        <dbReference type="ChEBI" id="CHEBI:29033"/>
        <dbReference type="ChEBI" id="CHEBI:29034"/>
        <dbReference type="EC" id="1.1.2.3"/>
    </reaction>
    <physiologicalReaction direction="left-to-right" evidence="14">
        <dbReference type="Rhea" id="RHEA:19910"/>
    </physiologicalReaction>
</comment>
<dbReference type="SUPFAM" id="SSF55856">
    <property type="entry name" value="Cytochrome b5-like heme/steroid binding domain"/>
    <property type="match status" value="1"/>
</dbReference>
<comment type="cofactor">
    <cofactor evidence="1">
        <name>FMN</name>
        <dbReference type="ChEBI" id="CHEBI:58210"/>
    </cofactor>
</comment>
<dbReference type="GO" id="GO:0005758">
    <property type="term" value="C:mitochondrial intermembrane space"/>
    <property type="evidence" value="ECO:0007669"/>
    <property type="project" value="UniProtKB-SubCell"/>
</dbReference>
<feature type="region of interest" description="Disordered" evidence="22">
    <location>
        <begin position="82"/>
        <end position="102"/>
    </location>
</feature>
<dbReference type="InterPro" id="IPR036400">
    <property type="entry name" value="Cyt_B5-like_heme/steroid_sf"/>
</dbReference>
<name>A0A0G2ENK4_PHACM</name>
<evidence type="ECO:0000256" key="10">
    <source>
        <dbReference type="ARBA" id="ARBA00022946"/>
    </source>
</evidence>
<dbReference type="InterPro" id="IPR037458">
    <property type="entry name" value="L-MDH/L-LDH_FMN-bd"/>
</dbReference>
<reference evidence="25 26" key="1">
    <citation type="submission" date="2015-05" db="EMBL/GenBank/DDBJ databases">
        <title>Distinctive expansion of gene families associated with plant cell wall degradation and secondary metabolism in the genomes of grapevine trunk pathogens.</title>
        <authorList>
            <person name="Lawrence D.P."/>
            <person name="Travadon R."/>
            <person name="Rolshausen P.E."/>
            <person name="Baumgartner K."/>
        </authorList>
    </citation>
    <scope>NUCLEOTIDE SEQUENCE [LARGE SCALE GENOMIC DNA]</scope>
    <source>
        <strain evidence="25">UCRPC4</strain>
    </source>
</reference>
<comment type="subcellular location">
    <subcellularLocation>
        <location evidence="3">Mitochondrion intermembrane space</location>
    </subcellularLocation>
</comment>
<gene>
    <name evidence="25" type="ORF">UCRPC4_g02697</name>
</gene>
<keyword evidence="12" id="KW-0408">Iron</keyword>
<evidence type="ECO:0000256" key="5">
    <source>
        <dbReference type="ARBA" id="ARBA00022448"/>
    </source>
</evidence>
<evidence type="ECO:0000256" key="15">
    <source>
        <dbReference type="ARBA" id="ARBA00061137"/>
    </source>
</evidence>
<dbReference type="GO" id="GO:0046872">
    <property type="term" value="F:metal ion binding"/>
    <property type="evidence" value="ECO:0007669"/>
    <property type="project" value="UniProtKB-KW"/>
</dbReference>
<evidence type="ECO:0000256" key="18">
    <source>
        <dbReference type="ARBA" id="ARBA00068515"/>
    </source>
</evidence>
<evidence type="ECO:0000256" key="9">
    <source>
        <dbReference type="ARBA" id="ARBA00022723"/>
    </source>
</evidence>
<dbReference type="InterPro" id="IPR000262">
    <property type="entry name" value="FMN-dep_DH"/>
</dbReference>
<evidence type="ECO:0000256" key="14">
    <source>
        <dbReference type="ARBA" id="ARBA00052399"/>
    </source>
</evidence>
<evidence type="ECO:0000256" key="16">
    <source>
        <dbReference type="ARBA" id="ARBA00061589"/>
    </source>
</evidence>
<evidence type="ECO:0000256" key="20">
    <source>
        <dbReference type="ARBA" id="ARBA00078774"/>
    </source>
</evidence>
<evidence type="ECO:0000256" key="6">
    <source>
        <dbReference type="ARBA" id="ARBA00022617"/>
    </source>
</evidence>
<dbReference type="SMART" id="SM01117">
    <property type="entry name" value="Cyt-b5"/>
    <property type="match status" value="1"/>
</dbReference>
<dbReference type="PANTHER" id="PTHR10578">
    <property type="entry name" value="S -2-HYDROXY-ACID OXIDASE-RELATED"/>
    <property type="match status" value="1"/>
</dbReference>
<dbReference type="OrthoDB" id="1925334at2759"/>
<dbReference type="Gene3D" id="3.20.20.70">
    <property type="entry name" value="Aldolase class I"/>
    <property type="match status" value="1"/>
</dbReference>
<evidence type="ECO:0000256" key="3">
    <source>
        <dbReference type="ARBA" id="ARBA00004569"/>
    </source>
</evidence>
<dbReference type="GO" id="GO:0004460">
    <property type="term" value="F:L-lactate dehydrogenase (cytochrome) activity"/>
    <property type="evidence" value="ECO:0007669"/>
    <property type="project" value="UniProtKB-EC"/>
</dbReference>
<evidence type="ECO:0000256" key="22">
    <source>
        <dbReference type="SAM" id="MobiDB-lite"/>
    </source>
</evidence>
<dbReference type="InterPro" id="IPR037396">
    <property type="entry name" value="FMN_HAD"/>
</dbReference>
<dbReference type="PANTHER" id="PTHR10578:SF104">
    <property type="entry name" value="CYTOCHROME B2, MITOCHONDRIAL-RELATED"/>
    <property type="match status" value="1"/>
</dbReference>
<evidence type="ECO:0000259" key="23">
    <source>
        <dbReference type="PROSITE" id="PS50255"/>
    </source>
</evidence>
<keyword evidence="26" id="KW-1185">Reference proteome</keyword>
<dbReference type="CDD" id="cd02922">
    <property type="entry name" value="FCB2_FMN"/>
    <property type="match status" value="1"/>
</dbReference>
<dbReference type="InterPro" id="IPR001199">
    <property type="entry name" value="Cyt_B5-like_heme/steroid-bd"/>
</dbReference>
<keyword evidence="10" id="KW-0809">Transit peptide</keyword>